<reference evidence="2" key="4">
    <citation type="journal article" date="2019" name="Int. J. Syst. Evol. Microbiol.">
        <title>Streptococcus chenjunshii sp. nov. isolated from feces of Tibetan antelopes.</title>
        <authorList>
            <person name="Tian Z."/>
            <person name="Lu S."/>
            <person name="Jin D."/>
            <person name="Yang J."/>
            <person name="Pu J."/>
            <person name="Lai X.H."/>
            <person name="Bai X.N."/>
            <person name="Wu X.M."/>
            <person name="Li J."/>
            <person name="Wang S."/>
            <person name="Xu J."/>
        </authorList>
    </citation>
    <scope>NUCLEOTIDE SEQUENCE</scope>
    <source>
        <strain evidence="2">Z15</strain>
    </source>
</reference>
<dbReference type="KEGG" id="schj:DDV21_007915"/>
<evidence type="ECO:0000313" key="7">
    <source>
        <dbReference type="Proteomes" id="UP000264056"/>
    </source>
</evidence>
<dbReference type="AlphaFoldDB" id="A0A372KNZ3"/>
<reference evidence="5" key="3">
    <citation type="submission" date="2018-08" db="EMBL/GenBank/DDBJ databases">
        <title>Streptococcus chenjunshii sp. nov., isolated from stools sample of the Tibetan antelope in the Qinghai-Tibet plateau, China.</title>
        <authorList>
            <person name="Tian Z."/>
        </authorList>
    </citation>
    <scope>NUCLEOTIDE SEQUENCE [LARGE SCALE GENOMIC DNA]</scope>
    <source>
        <strain evidence="5">Z15</strain>
    </source>
</reference>
<evidence type="ECO:0000313" key="4">
    <source>
        <dbReference type="EMBL" id="RFU53644.1"/>
    </source>
</evidence>
<keyword evidence="7" id="KW-1185">Reference proteome</keyword>
<dbReference type="EMBL" id="QVQZ01000005">
    <property type="protein sequence ID" value="RFU53644.1"/>
    <property type="molecule type" value="Genomic_DNA"/>
</dbReference>
<evidence type="ECO:0008006" key="8">
    <source>
        <dbReference type="Google" id="ProtNLM"/>
    </source>
</evidence>
<evidence type="ECO:0000313" key="6">
    <source>
        <dbReference type="Proteomes" id="UP000262901"/>
    </source>
</evidence>
<feature type="transmembrane region" description="Helical" evidence="1">
    <location>
        <begin position="329"/>
        <end position="356"/>
    </location>
</feature>
<sequence>MKTLLIGNTKNVTKSFIKKAFPKNRVLILGETDLKTSRWDEITVFSDYVKENLIEEVFESYEFDQIVYFSNSLSFQNEKIGELERLQSVLNHTQNQEYLKFIYYTGPELSSYKQVLDRTAEQLCLNWEKSAGSGIKILHSPYLYSKQSANVLADLLENAGNQEIKGFSENPQEMANFVNIEELAELFYKILDSWDTNSELFSINNPYKITLQQVADSLNQLAGRDIVAFKKTQRRERTYSEKADNILKERYGWQMRSSILDDLPELYRHAAQRAKNDQKRRRLSEILRRIRSQGQIQKLGEVGILFLLSEILYSYTSANLQFRLVDIRLLFVVLISTVFGTYFGLFAAALSALALLFSSVASGTDWRIILYNTEQWVPFIAYLFVAAVCGFVQAKNQDENRSLQKENTVLKEQNTFVQNVYANIIRDKQKLKYQIISSRNGTAKLFHVFKQLDNQAYDDILRNSTAILGEWLETDDVRIYTFRNSVFTARLQASAKEIPVDQQTVELMNFPKAIRQINKGEIWVNKSLLEQYPTYAVGVRIAGKLQHLLWVSDVNYSQLSQQQINHFQMISQMIGSALEKAYYQEAARRSADEGHSSFDTANGDSVIHIEDRRVD</sequence>
<dbReference type="Gene3D" id="3.40.50.720">
    <property type="entry name" value="NAD(P)-binding Rossmann-like Domain"/>
    <property type="match status" value="1"/>
</dbReference>
<name>A0A372KNZ3_9STRE</name>
<protein>
    <recommendedName>
        <fullName evidence="8">NAD-dependent epimerase/dehydratase family protein</fullName>
    </recommendedName>
</protein>
<evidence type="ECO:0000256" key="1">
    <source>
        <dbReference type="SAM" id="Phobius"/>
    </source>
</evidence>
<accession>A0A346NDC2</accession>
<dbReference type="InterPro" id="IPR036291">
    <property type="entry name" value="NAD(P)-bd_dom_sf"/>
</dbReference>
<dbReference type="OrthoDB" id="3237876at2"/>
<keyword evidence="1" id="KW-1133">Transmembrane helix</keyword>
<proteinExistence type="predicted"/>
<keyword evidence="1" id="KW-0812">Transmembrane</keyword>
<reference evidence="4 6" key="2">
    <citation type="submission" date="2018-08" db="EMBL/GenBank/DDBJ databases">
        <title>Draft genome of Streptococcus sp. nov. Z1.</title>
        <authorList>
            <person name="Tian Z."/>
        </authorList>
    </citation>
    <scope>NUCLEOTIDE SEQUENCE [LARGE SCALE GENOMIC DNA]</scope>
    <source>
        <strain evidence="4">Z1</strain>
        <strain evidence="6">Z1(2018)</strain>
    </source>
</reference>
<evidence type="ECO:0000313" key="3">
    <source>
        <dbReference type="EMBL" id="RFU51444.1"/>
    </source>
</evidence>
<gene>
    <name evidence="2" type="ORF">DDV21_007915</name>
    <name evidence="3" type="ORF">DDV22_03805</name>
    <name evidence="4" type="ORF">DDV23_03795</name>
</gene>
<accession>A0A372KNZ3</accession>
<keyword evidence="1" id="KW-0472">Membrane</keyword>
<organism evidence="4 6">
    <name type="scientific">Streptococcus chenjunshii</name>
    <dbReference type="NCBI Taxonomy" id="2173853"/>
    <lineage>
        <taxon>Bacteria</taxon>
        <taxon>Bacillati</taxon>
        <taxon>Bacillota</taxon>
        <taxon>Bacilli</taxon>
        <taxon>Lactobacillales</taxon>
        <taxon>Streptococcaceae</taxon>
        <taxon>Streptococcus</taxon>
    </lineage>
</organism>
<dbReference type="RefSeq" id="WP_116877783.1">
    <property type="nucleotide sequence ID" value="NZ_CP031733.1"/>
</dbReference>
<dbReference type="SUPFAM" id="SSF51735">
    <property type="entry name" value="NAD(P)-binding Rossmann-fold domains"/>
    <property type="match status" value="1"/>
</dbReference>
<dbReference type="EMBL" id="QVQY01000006">
    <property type="protein sequence ID" value="RFU51444.1"/>
    <property type="molecule type" value="Genomic_DNA"/>
</dbReference>
<dbReference type="Proteomes" id="UP000246115">
    <property type="component" value="Chromosome"/>
</dbReference>
<evidence type="ECO:0000313" key="2">
    <source>
        <dbReference type="EMBL" id="AXQ79017.1"/>
    </source>
</evidence>
<reference evidence="3 7" key="1">
    <citation type="submission" date="2018-08" db="EMBL/GenBank/DDBJ databases">
        <title>Draft genome of Streptococcus sp .nov. Z2.</title>
        <authorList>
            <person name="Tian Z."/>
        </authorList>
    </citation>
    <scope>NUCLEOTIDE SEQUENCE [LARGE SCALE GENOMIC DNA]</scope>
    <source>
        <strain evidence="3 7">Z2</strain>
    </source>
</reference>
<evidence type="ECO:0000313" key="5">
    <source>
        <dbReference type="Proteomes" id="UP000246115"/>
    </source>
</evidence>
<dbReference type="Proteomes" id="UP000262901">
    <property type="component" value="Unassembled WGS sequence"/>
</dbReference>
<dbReference type="Proteomes" id="UP000264056">
    <property type="component" value="Unassembled WGS sequence"/>
</dbReference>
<dbReference type="EMBL" id="CP031733">
    <property type="protein sequence ID" value="AXQ79017.1"/>
    <property type="molecule type" value="Genomic_DNA"/>
</dbReference>
<feature type="transmembrane region" description="Helical" evidence="1">
    <location>
        <begin position="376"/>
        <end position="394"/>
    </location>
</feature>